<dbReference type="Proteomes" id="UP000285376">
    <property type="component" value="Unassembled WGS sequence"/>
</dbReference>
<dbReference type="PROSITE" id="PS51687">
    <property type="entry name" value="SAM_MT_RNA_M5U"/>
    <property type="match status" value="1"/>
</dbReference>
<keyword evidence="1 4" id="KW-0489">Methyltransferase</keyword>
<protein>
    <submittedName>
        <fullName evidence="7">Class I SAM-dependent RNA methyltransferase</fullName>
    </submittedName>
</protein>
<dbReference type="AlphaFoldDB" id="A0A417Z6P2"/>
<keyword evidence="3 4" id="KW-0949">S-adenosyl-L-methionine</keyword>
<reference evidence="7 8" key="1">
    <citation type="submission" date="2018-08" db="EMBL/GenBank/DDBJ databases">
        <title>Whole genome sequence analysis of Dermacoccus abyssi bacteria isolated from Deep Mariana trench Micromonospora spp reveals genes involved in the environmental adaptation and production of secondary metabolites.</title>
        <authorList>
            <person name="Abdel-Mageed W.M."/>
            <person name="Lehri B."/>
            <person name="Nouioui I."/>
            <person name="Goodfellow I."/>
            <person name="Jaspars M."/>
            <person name="Karlyshev A."/>
        </authorList>
    </citation>
    <scope>NUCLEOTIDE SEQUENCE [LARGE SCALE GENOMIC DNA]</scope>
    <source>
        <strain evidence="7 8">MT1.1</strain>
    </source>
</reference>
<evidence type="ECO:0000259" key="6">
    <source>
        <dbReference type="PROSITE" id="PS50926"/>
    </source>
</evidence>
<dbReference type="PROSITE" id="PS50926">
    <property type="entry name" value="TRAM"/>
    <property type="match status" value="1"/>
</dbReference>
<dbReference type="CDD" id="cd02440">
    <property type="entry name" value="AdoMet_MTases"/>
    <property type="match status" value="1"/>
</dbReference>
<evidence type="ECO:0000256" key="3">
    <source>
        <dbReference type="ARBA" id="ARBA00022691"/>
    </source>
</evidence>
<dbReference type="Gene3D" id="2.40.50.140">
    <property type="entry name" value="Nucleic acid-binding proteins"/>
    <property type="match status" value="1"/>
</dbReference>
<dbReference type="Pfam" id="PF05958">
    <property type="entry name" value="tRNA_U5-meth_tr"/>
    <property type="match status" value="1"/>
</dbReference>
<dbReference type="GO" id="GO:0070041">
    <property type="term" value="F:rRNA (uridine-C5-)-methyltransferase activity"/>
    <property type="evidence" value="ECO:0007669"/>
    <property type="project" value="TreeGrafter"/>
</dbReference>
<dbReference type="GO" id="GO:0070475">
    <property type="term" value="P:rRNA base methylation"/>
    <property type="evidence" value="ECO:0007669"/>
    <property type="project" value="TreeGrafter"/>
</dbReference>
<comment type="caution">
    <text evidence="7">The sequence shown here is derived from an EMBL/GenBank/DDBJ whole genome shotgun (WGS) entry which is preliminary data.</text>
</comment>
<name>A0A417Z6P2_9MICO</name>
<dbReference type="RefSeq" id="WP_118913281.1">
    <property type="nucleotide sequence ID" value="NZ_CBCRVH010000008.1"/>
</dbReference>
<dbReference type="Gene3D" id="2.40.50.1070">
    <property type="match status" value="1"/>
</dbReference>
<dbReference type="InterPro" id="IPR029063">
    <property type="entry name" value="SAM-dependent_MTases_sf"/>
</dbReference>
<evidence type="ECO:0000256" key="4">
    <source>
        <dbReference type="PROSITE-ProRule" id="PRU01024"/>
    </source>
</evidence>
<feature type="binding site" evidence="4">
    <location>
        <position position="310"/>
    </location>
    <ligand>
        <name>S-adenosyl-L-methionine</name>
        <dbReference type="ChEBI" id="CHEBI:59789"/>
    </ligand>
</feature>
<proteinExistence type="inferred from homology"/>
<dbReference type="InterPro" id="IPR012340">
    <property type="entry name" value="NA-bd_OB-fold"/>
</dbReference>
<dbReference type="Gene3D" id="3.40.50.150">
    <property type="entry name" value="Vaccinia Virus protein VP39"/>
    <property type="match status" value="2"/>
</dbReference>
<organism evidence="7 8">
    <name type="scientific">Dermacoccus abyssi</name>
    <dbReference type="NCBI Taxonomy" id="322596"/>
    <lineage>
        <taxon>Bacteria</taxon>
        <taxon>Bacillati</taxon>
        <taxon>Actinomycetota</taxon>
        <taxon>Actinomycetes</taxon>
        <taxon>Micrococcales</taxon>
        <taxon>Dermacoccaceae</taxon>
        <taxon>Dermacoccus</taxon>
    </lineage>
</organism>
<dbReference type="EMBL" id="QWLM01000006">
    <property type="protein sequence ID" value="RHW46267.1"/>
    <property type="molecule type" value="Genomic_DNA"/>
</dbReference>
<feature type="active site" description="Nucleophile" evidence="4">
    <location>
        <position position="378"/>
    </location>
</feature>
<evidence type="ECO:0000256" key="1">
    <source>
        <dbReference type="ARBA" id="ARBA00022603"/>
    </source>
</evidence>
<dbReference type="Pfam" id="PF01938">
    <property type="entry name" value="TRAM"/>
    <property type="match status" value="1"/>
</dbReference>
<dbReference type="PROSITE" id="PS01231">
    <property type="entry name" value="TRMA_2"/>
    <property type="match status" value="1"/>
</dbReference>
<feature type="binding site" evidence="4">
    <location>
        <position position="351"/>
    </location>
    <ligand>
        <name>S-adenosyl-L-methionine</name>
        <dbReference type="ChEBI" id="CHEBI:59789"/>
    </ligand>
</feature>
<gene>
    <name evidence="7" type="ORF">D1832_07210</name>
</gene>
<dbReference type="InterPro" id="IPR030391">
    <property type="entry name" value="MeTrfase_TrmA_CS"/>
</dbReference>
<sequence length="427" mass="45652">MATSRSAPGRRSGMNRRKARKGRPMEGERLELAVEGVAHGGHCVARHEGRVVFVRHTLPGERVVARITEGTSESKFLRADAVEVLDASPDRVPAPCPFSGPGMCGGCDWQHVALPAQRALKTQVVREQLQRIAKIDLHEVAPDFTVEELPGHPDGLRWRTRLELAVDDGVVGLREHRSHRLVEIDDCVVSDEGFTAALRDRFDSSVAGLDLVRPSVGDIVGIELPQPKGEKTPAVREIVDTAHGSAEFDVSARGFWQVHPAAASTFLDVVLDATDPQEGERAVDLYCGVGLFTRALADLVGPSGSVLGVEADAEAIEYARTNMGGARHVDLLASDVAKANLGTGADVVVLDPPRAGAGRDVVATIADLAPRVVTYVACDPAALARDLGYFADRGYQVDALRGFDAFPMTQHVECIAVLRPPGEANAS</sequence>
<dbReference type="PANTHER" id="PTHR11061:SF30">
    <property type="entry name" value="TRNA (URACIL(54)-C(5))-METHYLTRANSFERASE"/>
    <property type="match status" value="1"/>
</dbReference>
<keyword evidence="2 4" id="KW-0808">Transferase</keyword>
<evidence type="ECO:0000256" key="5">
    <source>
        <dbReference type="SAM" id="MobiDB-lite"/>
    </source>
</evidence>
<comment type="similarity">
    <text evidence="4">Belongs to the class I-like SAM-binding methyltransferase superfamily. RNA M5U methyltransferase family.</text>
</comment>
<evidence type="ECO:0000313" key="7">
    <source>
        <dbReference type="EMBL" id="RHW46267.1"/>
    </source>
</evidence>
<evidence type="ECO:0000256" key="2">
    <source>
        <dbReference type="ARBA" id="ARBA00022679"/>
    </source>
</evidence>
<dbReference type="InterPro" id="IPR010280">
    <property type="entry name" value="U5_MeTrfase_fam"/>
</dbReference>
<feature type="region of interest" description="Disordered" evidence="5">
    <location>
        <begin position="1"/>
        <end position="26"/>
    </location>
</feature>
<dbReference type="PANTHER" id="PTHR11061">
    <property type="entry name" value="RNA M5U METHYLTRANSFERASE"/>
    <property type="match status" value="1"/>
</dbReference>
<dbReference type="SUPFAM" id="SSF53335">
    <property type="entry name" value="S-adenosyl-L-methionine-dependent methyltransferases"/>
    <property type="match status" value="1"/>
</dbReference>
<feature type="binding site" evidence="4">
    <location>
        <position position="286"/>
    </location>
    <ligand>
        <name>S-adenosyl-L-methionine</name>
        <dbReference type="ChEBI" id="CHEBI:59789"/>
    </ligand>
</feature>
<dbReference type="InterPro" id="IPR002792">
    <property type="entry name" value="TRAM_dom"/>
</dbReference>
<feature type="binding site" evidence="4">
    <location>
        <position position="257"/>
    </location>
    <ligand>
        <name>S-adenosyl-L-methionine</name>
        <dbReference type="ChEBI" id="CHEBI:59789"/>
    </ligand>
</feature>
<accession>A0A417Z6P2</accession>
<evidence type="ECO:0000313" key="8">
    <source>
        <dbReference type="Proteomes" id="UP000285376"/>
    </source>
</evidence>
<feature type="domain" description="TRAM" evidence="6">
    <location>
        <begin position="23"/>
        <end position="83"/>
    </location>
</feature>
<dbReference type="SUPFAM" id="SSF50249">
    <property type="entry name" value="Nucleic acid-binding proteins"/>
    <property type="match status" value="1"/>
</dbReference>
<feature type="compositionally biased region" description="Basic residues" evidence="5">
    <location>
        <begin position="13"/>
        <end position="22"/>
    </location>
</feature>